<dbReference type="RefSeq" id="WP_185800569.1">
    <property type="nucleotide sequence ID" value="NZ_JACJVJ010000001.1"/>
</dbReference>
<keyword evidence="5 6" id="KW-0472">Membrane</keyword>
<evidence type="ECO:0000256" key="4">
    <source>
        <dbReference type="ARBA" id="ARBA00022989"/>
    </source>
</evidence>
<dbReference type="EMBL" id="JACJVJ010000001">
    <property type="protein sequence ID" value="MBC2777354.1"/>
    <property type="molecule type" value="Genomic_DNA"/>
</dbReference>
<dbReference type="InterPro" id="IPR037185">
    <property type="entry name" value="EmrE-like"/>
</dbReference>
<comment type="subcellular location">
    <subcellularLocation>
        <location evidence="1">Membrane</location>
        <topology evidence="1">Multi-pass membrane protein</topology>
    </subcellularLocation>
</comment>
<dbReference type="InterPro" id="IPR000620">
    <property type="entry name" value="EamA_dom"/>
</dbReference>
<evidence type="ECO:0000313" key="9">
    <source>
        <dbReference type="Proteomes" id="UP000564378"/>
    </source>
</evidence>
<feature type="transmembrane region" description="Helical" evidence="6">
    <location>
        <begin position="136"/>
        <end position="153"/>
    </location>
</feature>
<feature type="transmembrane region" description="Helical" evidence="6">
    <location>
        <begin position="256"/>
        <end position="278"/>
    </location>
</feature>
<comment type="similarity">
    <text evidence="2">Belongs to the drug/metabolite transporter (DMT) superfamily. 10 TMS drug/metabolite exporter (DME) (TC 2.A.7.3) family.</text>
</comment>
<name>A0A842I0R9_9SPHN</name>
<comment type="caution">
    <text evidence="8">The sequence shown here is derived from an EMBL/GenBank/DDBJ whole genome shotgun (WGS) entry which is preliminary data.</text>
</comment>
<dbReference type="Proteomes" id="UP000564378">
    <property type="component" value="Unassembled WGS sequence"/>
</dbReference>
<keyword evidence="9" id="KW-1185">Reference proteome</keyword>
<evidence type="ECO:0000313" key="8">
    <source>
        <dbReference type="EMBL" id="MBC2777354.1"/>
    </source>
</evidence>
<feature type="transmembrane region" description="Helical" evidence="6">
    <location>
        <begin position="83"/>
        <end position="106"/>
    </location>
</feature>
<dbReference type="SUPFAM" id="SSF103481">
    <property type="entry name" value="Multidrug resistance efflux transporter EmrE"/>
    <property type="match status" value="2"/>
</dbReference>
<feature type="transmembrane region" description="Helical" evidence="6">
    <location>
        <begin position="229"/>
        <end position="249"/>
    </location>
</feature>
<dbReference type="AlphaFoldDB" id="A0A842I0R9"/>
<evidence type="ECO:0000256" key="1">
    <source>
        <dbReference type="ARBA" id="ARBA00004141"/>
    </source>
</evidence>
<evidence type="ECO:0000256" key="2">
    <source>
        <dbReference type="ARBA" id="ARBA00009853"/>
    </source>
</evidence>
<feature type="transmembrane region" description="Helical" evidence="6">
    <location>
        <begin position="112"/>
        <end position="129"/>
    </location>
</feature>
<feature type="transmembrane region" description="Helical" evidence="6">
    <location>
        <begin position="192"/>
        <end position="217"/>
    </location>
</feature>
<evidence type="ECO:0000256" key="6">
    <source>
        <dbReference type="SAM" id="Phobius"/>
    </source>
</evidence>
<organism evidence="8 9">
    <name type="scientific">Parasphingopyxis marina</name>
    <dbReference type="NCBI Taxonomy" id="2761622"/>
    <lineage>
        <taxon>Bacteria</taxon>
        <taxon>Pseudomonadati</taxon>
        <taxon>Pseudomonadota</taxon>
        <taxon>Alphaproteobacteria</taxon>
        <taxon>Sphingomonadales</taxon>
        <taxon>Sphingomonadaceae</taxon>
        <taxon>Parasphingopyxis</taxon>
    </lineage>
</organism>
<reference evidence="8 9" key="1">
    <citation type="submission" date="2020-08" db="EMBL/GenBank/DDBJ databases">
        <title>Draft genome sequence of Parasphingopyxis sp. GrpM-11.</title>
        <authorList>
            <person name="Oh J."/>
            <person name="Roh D.-H."/>
        </authorList>
    </citation>
    <scope>NUCLEOTIDE SEQUENCE [LARGE SCALE GENOMIC DNA]</scope>
    <source>
        <strain evidence="8 9">GrpM-11</strain>
    </source>
</reference>
<sequence length="310" mass="32578">MAADNPRKVQESGRSSDHVAMGLMLAMLGFAGLSVGDAIIKSIAGAWPGTAVSLLRYVIGTAGLLVALLIVEGKQGLRCPMPWIQLARGVTISLGSVCFFSAIFLMPLADATAIQFTSPMFAALFSALILRERMPLVAWIATLVAFVGVLMVLRPNFATLGWAALLPMGTAIGMSLNMILNRMVSQAGSALLMQLLVSAIAIPVLAVATAFGHFSGIEALHVTVPDWTIVARIAVVACTATVALMLIYLATTKASAAVTAPMTYVQILVALGLGMLFYQDYPDPLALGGAALIIAAGLWLWSRQRVPPAR</sequence>
<dbReference type="PANTHER" id="PTHR22911">
    <property type="entry name" value="ACYL-MALONYL CONDENSING ENZYME-RELATED"/>
    <property type="match status" value="1"/>
</dbReference>
<dbReference type="Pfam" id="PF00892">
    <property type="entry name" value="EamA"/>
    <property type="match status" value="1"/>
</dbReference>
<gene>
    <name evidence="8" type="ORF">H6P80_06945</name>
</gene>
<feature type="transmembrane region" description="Helical" evidence="6">
    <location>
        <begin position="20"/>
        <end position="40"/>
    </location>
</feature>
<evidence type="ECO:0000259" key="7">
    <source>
        <dbReference type="Pfam" id="PF00892"/>
    </source>
</evidence>
<feature type="transmembrane region" description="Helical" evidence="6">
    <location>
        <begin position="159"/>
        <end position="180"/>
    </location>
</feature>
<proteinExistence type="inferred from homology"/>
<keyword evidence="3 6" id="KW-0812">Transmembrane</keyword>
<feature type="transmembrane region" description="Helical" evidence="6">
    <location>
        <begin position="284"/>
        <end position="301"/>
    </location>
</feature>
<keyword evidence="4 6" id="KW-1133">Transmembrane helix</keyword>
<dbReference type="GO" id="GO:0016020">
    <property type="term" value="C:membrane"/>
    <property type="evidence" value="ECO:0007669"/>
    <property type="project" value="UniProtKB-SubCell"/>
</dbReference>
<feature type="domain" description="EamA" evidence="7">
    <location>
        <begin position="21"/>
        <end position="153"/>
    </location>
</feature>
<evidence type="ECO:0000256" key="5">
    <source>
        <dbReference type="ARBA" id="ARBA00023136"/>
    </source>
</evidence>
<protein>
    <submittedName>
        <fullName evidence="8">DMT family transporter</fullName>
    </submittedName>
</protein>
<evidence type="ECO:0000256" key="3">
    <source>
        <dbReference type="ARBA" id="ARBA00022692"/>
    </source>
</evidence>
<dbReference type="PANTHER" id="PTHR22911:SF6">
    <property type="entry name" value="SOLUTE CARRIER FAMILY 35 MEMBER G1"/>
    <property type="match status" value="1"/>
</dbReference>
<feature type="transmembrane region" description="Helical" evidence="6">
    <location>
        <begin position="46"/>
        <end position="71"/>
    </location>
</feature>
<accession>A0A842I0R9</accession>